<evidence type="ECO:0000313" key="1">
    <source>
        <dbReference type="EMBL" id="KHG20683.1"/>
    </source>
</evidence>
<dbReference type="EMBL" id="KN416371">
    <property type="protein sequence ID" value="KHG20683.1"/>
    <property type="molecule type" value="Genomic_DNA"/>
</dbReference>
<reference evidence="2" key="1">
    <citation type="submission" date="2014-09" db="EMBL/GenBank/DDBJ databases">
        <authorList>
            <person name="Mudge J."/>
            <person name="Ramaraj T."/>
            <person name="Lindquist I.E."/>
            <person name="Bharti A.K."/>
            <person name="Sundararajan A."/>
            <person name="Cameron C.T."/>
            <person name="Woodward J.E."/>
            <person name="May G.D."/>
            <person name="Brubaker C."/>
            <person name="Broadhvest J."/>
            <person name="Wilkins T.A."/>
        </authorList>
    </citation>
    <scope>NUCLEOTIDE SEQUENCE</scope>
    <source>
        <strain evidence="2">cv. AKA8401</strain>
    </source>
</reference>
<dbReference type="AlphaFoldDB" id="A0A0B0P1R8"/>
<dbReference type="Proteomes" id="UP000032142">
    <property type="component" value="Unassembled WGS sequence"/>
</dbReference>
<organism evidence="1 2">
    <name type="scientific">Gossypium arboreum</name>
    <name type="common">Tree cotton</name>
    <name type="synonym">Gossypium nanking</name>
    <dbReference type="NCBI Taxonomy" id="29729"/>
    <lineage>
        <taxon>Eukaryota</taxon>
        <taxon>Viridiplantae</taxon>
        <taxon>Streptophyta</taxon>
        <taxon>Embryophyta</taxon>
        <taxon>Tracheophyta</taxon>
        <taxon>Spermatophyta</taxon>
        <taxon>Magnoliopsida</taxon>
        <taxon>eudicotyledons</taxon>
        <taxon>Gunneridae</taxon>
        <taxon>Pentapetalae</taxon>
        <taxon>rosids</taxon>
        <taxon>malvids</taxon>
        <taxon>Malvales</taxon>
        <taxon>Malvaceae</taxon>
        <taxon>Malvoideae</taxon>
        <taxon>Gossypium</taxon>
    </lineage>
</organism>
<protein>
    <submittedName>
        <fullName evidence="1">Uncharacterized protein</fullName>
    </submittedName>
</protein>
<sequence>MLLQYHSIQSNAKILLQFYSIPALFNYSHIPLQSTKHTLRVIIV</sequence>
<gene>
    <name evidence="1" type="ORF">F383_08571</name>
</gene>
<name>A0A0B0P1R8_GOSAR</name>
<evidence type="ECO:0000313" key="2">
    <source>
        <dbReference type="Proteomes" id="UP000032142"/>
    </source>
</evidence>
<keyword evidence="2" id="KW-1185">Reference proteome</keyword>
<accession>A0A0B0P1R8</accession>
<proteinExistence type="predicted"/>